<accession>A0ACD5TXC2</accession>
<evidence type="ECO:0000313" key="2">
    <source>
        <dbReference type="Proteomes" id="UP001732700"/>
    </source>
</evidence>
<reference evidence="1" key="2">
    <citation type="submission" date="2025-09" db="UniProtKB">
        <authorList>
            <consortium name="EnsemblPlants"/>
        </authorList>
    </citation>
    <scope>IDENTIFICATION</scope>
</reference>
<evidence type="ECO:0000313" key="1">
    <source>
        <dbReference type="EnsemblPlants" id="AVESA.00010b.r2.1DG0139740.1.CDS"/>
    </source>
</evidence>
<sequence length="512" mass="55367">MTMPAISVRRSAPELVAPARPTPYETKVLSEIDDQQGLRFYRSGIHIYRRCDARAGDDPAAVLRMALAEALVHYYPIAGRIREVTPGDPGSKLLVECTGEGAVFVEADADATLEDLGPVVAPPVPYHEQLLPEQDGAYAGTTVVGRPLLLFQVTRMRCGGFVWALQICHCLADAPGAMQFLTAVTEFARGVPGAPTVRPVWAREILSARSPPAITRLHPEYEPVPDAERDKIYPGDALVHRELFFGRSEIAALRALAPPELAAKSSRFDLIATFLWRCRANALGYDDGDLVRLQFVVNARGRKGVSPAVPEGFYGNAFSHAVAESAAGELRRQPFGHALQLVANAKARVMEDGHLMSLADMLATRGRPRFTVARTYLVSDITRSGLTDLDVGWGHGVYGGPPTATLATFHLAGRNEAGEDGVLVPMRLPAPAMERLASEVARGLGVTRAGAPAGCSVSEMGFQKLIQTKTSLLYSLKSCSIIFFTSPIHFPASSSLPKSFKRNLRKSYLNLG</sequence>
<keyword evidence="2" id="KW-1185">Reference proteome</keyword>
<reference evidence="1" key="1">
    <citation type="submission" date="2021-05" db="EMBL/GenBank/DDBJ databases">
        <authorList>
            <person name="Scholz U."/>
            <person name="Mascher M."/>
            <person name="Fiebig A."/>
        </authorList>
    </citation>
    <scope>NUCLEOTIDE SEQUENCE [LARGE SCALE GENOMIC DNA]</scope>
</reference>
<protein>
    <submittedName>
        <fullName evidence="1">Uncharacterized protein</fullName>
    </submittedName>
</protein>
<name>A0ACD5TXC2_AVESA</name>
<proteinExistence type="predicted"/>
<organism evidence="1 2">
    <name type="scientific">Avena sativa</name>
    <name type="common">Oat</name>
    <dbReference type="NCBI Taxonomy" id="4498"/>
    <lineage>
        <taxon>Eukaryota</taxon>
        <taxon>Viridiplantae</taxon>
        <taxon>Streptophyta</taxon>
        <taxon>Embryophyta</taxon>
        <taxon>Tracheophyta</taxon>
        <taxon>Spermatophyta</taxon>
        <taxon>Magnoliopsida</taxon>
        <taxon>Liliopsida</taxon>
        <taxon>Poales</taxon>
        <taxon>Poaceae</taxon>
        <taxon>BOP clade</taxon>
        <taxon>Pooideae</taxon>
        <taxon>Poodae</taxon>
        <taxon>Poeae</taxon>
        <taxon>Poeae Chloroplast Group 1 (Aveneae type)</taxon>
        <taxon>Aveninae</taxon>
        <taxon>Avena</taxon>
    </lineage>
</organism>
<dbReference type="Proteomes" id="UP001732700">
    <property type="component" value="Chromosome 1D"/>
</dbReference>
<dbReference type="EnsemblPlants" id="AVESA.00010b.r2.1DG0139740.1">
    <property type="protein sequence ID" value="AVESA.00010b.r2.1DG0139740.1.CDS"/>
    <property type="gene ID" value="AVESA.00010b.r2.1DG0139740"/>
</dbReference>